<dbReference type="EMBL" id="LRBV02000004">
    <property type="status" value="NOT_ANNOTATED_CDS"/>
    <property type="molecule type" value="Genomic_DNA"/>
</dbReference>
<dbReference type="Gene3D" id="3.30.420.10">
    <property type="entry name" value="Ribonuclease H-like superfamily/Ribonuclease H"/>
    <property type="match status" value="1"/>
</dbReference>
<dbReference type="InterPro" id="IPR002156">
    <property type="entry name" value="RNaseH_domain"/>
</dbReference>
<evidence type="ECO:0000259" key="1">
    <source>
        <dbReference type="Pfam" id="PF13456"/>
    </source>
</evidence>
<proteinExistence type="predicted"/>
<dbReference type="Pfam" id="PF13456">
    <property type="entry name" value="RVT_3"/>
    <property type="match status" value="1"/>
</dbReference>
<dbReference type="InterPro" id="IPR053151">
    <property type="entry name" value="RNase_H-like"/>
</dbReference>
<name>A0A7N2LI12_QUELO</name>
<dbReference type="SUPFAM" id="SSF53098">
    <property type="entry name" value="Ribonuclease H-like"/>
    <property type="match status" value="1"/>
</dbReference>
<dbReference type="OMA" id="AMEVIAT"/>
<dbReference type="Gramene" id="QL04p048752:mrna">
    <property type="protein sequence ID" value="QL04p048752:mrna:CDS:1"/>
    <property type="gene ID" value="QL04p048752"/>
</dbReference>
<dbReference type="GO" id="GO:0004523">
    <property type="term" value="F:RNA-DNA hybrid ribonuclease activity"/>
    <property type="evidence" value="ECO:0007669"/>
    <property type="project" value="InterPro"/>
</dbReference>
<keyword evidence="3" id="KW-1185">Reference proteome</keyword>
<evidence type="ECO:0000313" key="3">
    <source>
        <dbReference type="Proteomes" id="UP000594261"/>
    </source>
</evidence>
<dbReference type="AlphaFoldDB" id="A0A7N2LI12"/>
<feature type="domain" description="RNase H type-1" evidence="1">
    <location>
        <begin position="115"/>
        <end position="227"/>
    </location>
</feature>
<reference evidence="2" key="2">
    <citation type="submission" date="2021-01" db="UniProtKB">
        <authorList>
            <consortium name="EnsemblPlants"/>
        </authorList>
    </citation>
    <scope>IDENTIFICATION</scope>
</reference>
<organism evidence="2 3">
    <name type="scientific">Quercus lobata</name>
    <name type="common">Valley oak</name>
    <dbReference type="NCBI Taxonomy" id="97700"/>
    <lineage>
        <taxon>Eukaryota</taxon>
        <taxon>Viridiplantae</taxon>
        <taxon>Streptophyta</taxon>
        <taxon>Embryophyta</taxon>
        <taxon>Tracheophyta</taxon>
        <taxon>Spermatophyta</taxon>
        <taxon>Magnoliopsida</taxon>
        <taxon>eudicotyledons</taxon>
        <taxon>Gunneridae</taxon>
        <taxon>Pentapetalae</taxon>
        <taxon>rosids</taxon>
        <taxon>fabids</taxon>
        <taxon>Fagales</taxon>
        <taxon>Fagaceae</taxon>
        <taxon>Quercus</taxon>
    </lineage>
</organism>
<dbReference type="EnsemblPlants" id="QL04p048752:mrna">
    <property type="protein sequence ID" value="QL04p048752:mrna:CDS:1"/>
    <property type="gene ID" value="QL04p048752"/>
</dbReference>
<accession>A0A7N2LI12</accession>
<evidence type="ECO:0000313" key="2">
    <source>
        <dbReference type="EnsemblPlants" id="QL04p048752:mrna:CDS:1"/>
    </source>
</evidence>
<dbReference type="InterPro" id="IPR012337">
    <property type="entry name" value="RNaseH-like_sf"/>
</dbReference>
<dbReference type="PANTHER" id="PTHR47723:SF19">
    <property type="entry name" value="POLYNUCLEOTIDYL TRANSFERASE, RIBONUCLEASE H-LIKE SUPERFAMILY PROTEIN"/>
    <property type="match status" value="1"/>
</dbReference>
<dbReference type="CDD" id="cd06222">
    <property type="entry name" value="RNase_H_like"/>
    <property type="match status" value="1"/>
</dbReference>
<dbReference type="Proteomes" id="UP000594261">
    <property type="component" value="Chromosome 4"/>
</dbReference>
<protein>
    <recommendedName>
        <fullName evidence="1">RNase H type-1 domain-containing protein</fullName>
    </recommendedName>
</protein>
<dbReference type="PANTHER" id="PTHR47723">
    <property type="entry name" value="OS05G0353850 PROTEIN"/>
    <property type="match status" value="1"/>
</dbReference>
<dbReference type="InterPro" id="IPR044730">
    <property type="entry name" value="RNase_H-like_dom_plant"/>
</dbReference>
<reference evidence="2 3" key="1">
    <citation type="journal article" date="2016" name="G3 (Bethesda)">
        <title>First Draft Assembly and Annotation of the Genome of a California Endemic Oak Quercus lobata Nee (Fagaceae).</title>
        <authorList>
            <person name="Sork V.L."/>
            <person name="Fitz-Gibbon S.T."/>
            <person name="Puiu D."/>
            <person name="Crepeau M."/>
            <person name="Gugger P.F."/>
            <person name="Sherman R."/>
            <person name="Stevens K."/>
            <person name="Langley C.H."/>
            <person name="Pellegrini M."/>
            <person name="Salzberg S.L."/>
        </authorList>
    </citation>
    <scope>NUCLEOTIDE SEQUENCE [LARGE SCALE GENOMIC DNA]</scope>
    <source>
        <strain evidence="2 3">cv. SW786</strain>
    </source>
</reference>
<dbReference type="InterPro" id="IPR036397">
    <property type="entry name" value="RNaseH_sf"/>
</dbReference>
<dbReference type="InParanoid" id="A0A7N2LI12"/>
<dbReference type="GO" id="GO:0003676">
    <property type="term" value="F:nucleic acid binding"/>
    <property type="evidence" value="ECO:0007669"/>
    <property type="project" value="InterPro"/>
</dbReference>
<sequence length="233" mass="26699">MVITDDCCDHYKCAPEDVVHVLWSCLFLSSVWTHDPYWNFSASPLFSTTVWMFWFRRNVLRTSSKPFPVQQVFHEARFVRAVYVRSIPPKPTDQYNRAPYLITWKPPPWPKLKVNFDGSVFRDENLASVSVIIRDENGRMVASMVEKFPLPFSVTAMEVIATKKAFKFAFDLGLSSIVLEGNSKNTIDALLSEDSSLVDFGHLLDEAKMLANQFVDVEFTHVKKQGNIQPTII</sequence>